<dbReference type="SUPFAM" id="SSF53098">
    <property type="entry name" value="Ribonuclease H-like"/>
    <property type="match status" value="1"/>
</dbReference>
<accession>A0A540NAA9</accession>
<dbReference type="AlphaFoldDB" id="A0A540NAA9"/>
<feature type="domain" description="Tf2-1-like SH3-like" evidence="1">
    <location>
        <begin position="109"/>
        <end position="172"/>
    </location>
</feature>
<dbReference type="InterPro" id="IPR036397">
    <property type="entry name" value="RNaseH_sf"/>
</dbReference>
<dbReference type="PANTHER" id="PTHR46148">
    <property type="entry name" value="CHROMO DOMAIN-CONTAINING PROTEIN"/>
    <property type="match status" value="1"/>
</dbReference>
<dbReference type="EMBL" id="VIEB01000077">
    <property type="protein sequence ID" value="TQE07969.1"/>
    <property type="molecule type" value="Genomic_DNA"/>
</dbReference>
<dbReference type="Proteomes" id="UP000315295">
    <property type="component" value="Unassembled WGS sequence"/>
</dbReference>
<sequence>MNRCLETYLRCFVGGQPKKWVQWLPWAEWCFNTSYHSSTKFTPFELVYGYPPPPIIPYEFGTAQVEAVGQGLLERDKILSMLKHNLELAQNRMKMQQDKKRTERQFEVGDFVYLKLIPYQLQALSPHSYHKLLPRYYGPYEIGEKVGNVAYKLNLPQHTKIHPVFHVSQLKKQLGIKVTPQTVLPQVVEDGLVGTTPVAVLARRIYKKGDVAGVQILVQWQEQEESEATWEDFDEFKVKYPSFPL</sequence>
<dbReference type="SUPFAM" id="SSF54160">
    <property type="entry name" value="Chromo domain-like"/>
    <property type="match status" value="1"/>
</dbReference>
<comment type="caution">
    <text evidence="2">The sequence shown here is derived from an EMBL/GenBank/DDBJ whole genome shotgun (WGS) entry which is preliminary data.</text>
</comment>
<gene>
    <name evidence="2" type="ORF">C1H46_006377</name>
</gene>
<dbReference type="InterPro" id="IPR056924">
    <property type="entry name" value="SH3_Tf2-1"/>
</dbReference>
<evidence type="ECO:0000259" key="1">
    <source>
        <dbReference type="Pfam" id="PF24626"/>
    </source>
</evidence>
<organism evidence="2 3">
    <name type="scientific">Malus baccata</name>
    <name type="common">Siberian crab apple</name>
    <name type="synonym">Pyrus baccata</name>
    <dbReference type="NCBI Taxonomy" id="106549"/>
    <lineage>
        <taxon>Eukaryota</taxon>
        <taxon>Viridiplantae</taxon>
        <taxon>Streptophyta</taxon>
        <taxon>Embryophyta</taxon>
        <taxon>Tracheophyta</taxon>
        <taxon>Spermatophyta</taxon>
        <taxon>Magnoliopsida</taxon>
        <taxon>eudicotyledons</taxon>
        <taxon>Gunneridae</taxon>
        <taxon>Pentapetalae</taxon>
        <taxon>rosids</taxon>
        <taxon>fabids</taxon>
        <taxon>Rosales</taxon>
        <taxon>Rosaceae</taxon>
        <taxon>Amygdaloideae</taxon>
        <taxon>Maleae</taxon>
        <taxon>Malus</taxon>
    </lineage>
</organism>
<evidence type="ECO:0000313" key="2">
    <source>
        <dbReference type="EMBL" id="TQE07969.1"/>
    </source>
</evidence>
<dbReference type="PANTHER" id="PTHR46148:SF52">
    <property type="entry name" value="OS04G0603800 PROTEIN"/>
    <property type="match status" value="1"/>
</dbReference>
<dbReference type="GO" id="GO:0003676">
    <property type="term" value="F:nucleic acid binding"/>
    <property type="evidence" value="ECO:0007669"/>
    <property type="project" value="InterPro"/>
</dbReference>
<evidence type="ECO:0000313" key="3">
    <source>
        <dbReference type="Proteomes" id="UP000315295"/>
    </source>
</evidence>
<dbReference type="STRING" id="106549.A0A540NAA9"/>
<reference evidence="2 3" key="1">
    <citation type="journal article" date="2019" name="G3 (Bethesda)">
        <title>Sequencing of a Wild Apple (Malus baccata) Genome Unravels the Differences Between Cultivated and Wild Apple Species Regarding Disease Resistance and Cold Tolerance.</title>
        <authorList>
            <person name="Chen X."/>
        </authorList>
    </citation>
    <scope>NUCLEOTIDE SEQUENCE [LARGE SCALE GENOMIC DNA]</scope>
    <source>
        <strain evidence="3">cv. Shandingzi</strain>
        <tissue evidence="2">Leaves</tissue>
    </source>
</reference>
<dbReference type="Gene3D" id="3.30.420.10">
    <property type="entry name" value="Ribonuclease H-like superfamily/Ribonuclease H"/>
    <property type="match status" value="1"/>
</dbReference>
<proteinExistence type="predicted"/>
<keyword evidence="3" id="KW-1185">Reference proteome</keyword>
<name>A0A540NAA9_MALBA</name>
<dbReference type="Pfam" id="PF24626">
    <property type="entry name" value="SH3_Tf2-1"/>
    <property type="match status" value="1"/>
</dbReference>
<dbReference type="InterPro" id="IPR012337">
    <property type="entry name" value="RNaseH-like_sf"/>
</dbReference>
<protein>
    <recommendedName>
        <fullName evidence="1">Tf2-1-like SH3-like domain-containing protein</fullName>
    </recommendedName>
</protein>
<dbReference type="InterPro" id="IPR016197">
    <property type="entry name" value="Chromo-like_dom_sf"/>
</dbReference>